<dbReference type="EMBL" id="JAOWLO010000008">
    <property type="protein sequence ID" value="MDG5049529.1"/>
    <property type="molecule type" value="Genomic_DNA"/>
</dbReference>
<proteinExistence type="predicted"/>
<dbReference type="AlphaFoldDB" id="A0AB35KCR3"/>
<gene>
    <name evidence="2" type="ORF">OGZ38_10275</name>
</gene>
<organism evidence="2 3">
    <name type="scientific">Lactococcus lactis</name>
    <dbReference type="NCBI Taxonomy" id="1358"/>
    <lineage>
        <taxon>Bacteria</taxon>
        <taxon>Bacillati</taxon>
        <taxon>Bacillota</taxon>
        <taxon>Bacilli</taxon>
        <taxon>Lactobacillales</taxon>
        <taxon>Streptococcaceae</taxon>
        <taxon>Lactococcus</taxon>
    </lineage>
</organism>
<feature type="compositionally biased region" description="Polar residues" evidence="1">
    <location>
        <begin position="316"/>
        <end position="329"/>
    </location>
</feature>
<reference evidence="2" key="1">
    <citation type="submission" date="2022-10" db="EMBL/GenBank/DDBJ databases">
        <authorList>
            <person name="Turner M.S."/>
            <person name="Huang W."/>
        </authorList>
    </citation>
    <scope>NUCLEOTIDE SEQUENCE</scope>
    <source>
        <strain evidence="2">593</strain>
    </source>
</reference>
<reference evidence="2" key="2">
    <citation type="journal article" date="2023" name="Food Microbiol.">
        <title>Evaluation of the fermentation potential of lactic acid bacteria isolated from herbs, fruits and vegetables as starter cultures in nut-based milk alternatives.</title>
        <authorList>
            <person name="Huang W."/>
            <person name="Dong A."/>
            <person name="Pham H.T."/>
            <person name="Zhou C."/>
            <person name="Huo Z."/>
            <person name="Watjen A.P."/>
            <person name="Prakash S."/>
            <person name="Bang-Berthelsen C.H."/>
            <person name="Turner M.S."/>
        </authorList>
    </citation>
    <scope>NUCLEOTIDE SEQUENCE</scope>
    <source>
        <strain evidence="2">593</strain>
    </source>
</reference>
<evidence type="ECO:0000313" key="2">
    <source>
        <dbReference type="EMBL" id="MDG5049529.1"/>
    </source>
</evidence>
<protein>
    <recommendedName>
        <fullName evidence="4">Phage protein</fullName>
    </recommendedName>
</protein>
<accession>A0AB35KCR3</accession>
<evidence type="ECO:0008006" key="4">
    <source>
        <dbReference type="Google" id="ProtNLM"/>
    </source>
</evidence>
<dbReference type="RefSeq" id="WP_278201581.1">
    <property type="nucleotide sequence ID" value="NZ_JAOWLO010000008.1"/>
</dbReference>
<evidence type="ECO:0000313" key="3">
    <source>
        <dbReference type="Proteomes" id="UP001152820"/>
    </source>
</evidence>
<evidence type="ECO:0000256" key="1">
    <source>
        <dbReference type="SAM" id="MobiDB-lite"/>
    </source>
</evidence>
<feature type="region of interest" description="Disordered" evidence="1">
    <location>
        <begin position="185"/>
        <end position="336"/>
    </location>
</feature>
<comment type="caution">
    <text evidence="2">The sequence shown here is derived from an EMBL/GenBank/DDBJ whole genome shotgun (WGS) entry which is preliminary data.</text>
</comment>
<sequence>MKNYNSIPFTAYVPTGVNRLKPEEMGIQDKEQILIEAEVEFSHLNVFSEAEYKKAIEKSKYPKSPVNYRKIVLRNPRLIGATSDNIAQYLSQHMYERNGSIKYSFEFNAAYAPHMFKATTGNWDNPIEVTAENFLKESTIRVLFNTFTTDQNMGLGIDSILGNINAKVYEGTSRYDNPAALFQVEDSQPQGSPFGGGQTAPQMQPQGSPFGGGQASPQMQPQANPFGGGQTAPQMQPQANPFGGGQASPQMQPQANPFGGQASPQMQAQANPFGGQASPQMQAQANPFGGQTAPQMQPQANPFGRQEETPAGGSENPFSNFFGDTSANMKQDDLPF</sequence>
<dbReference type="Proteomes" id="UP001152820">
    <property type="component" value="Unassembled WGS sequence"/>
</dbReference>
<name>A0AB35KCR3_9LACT</name>